<name>A0A9D1MKT8_9FIRM</name>
<feature type="transmembrane region" description="Helical" evidence="2">
    <location>
        <begin position="39"/>
        <end position="55"/>
    </location>
</feature>
<gene>
    <name evidence="3" type="ORF">IAB69_05565</name>
</gene>
<comment type="caution">
    <text evidence="3">The sequence shown here is derived from an EMBL/GenBank/DDBJ whole genome shotgun (WGS) entry which is preliminary data.</text>
</comment>
<organism evidence="3 4">
    <name type="scientific">Candidatus Coproplasma excrementigallinarum</name>
    <dbReference type="NCBI Taxonomy" id="2840747"/>
    <lineage>
        <taxon>Bacteria</taxon>
        <taxon>Bacillati</taxon>
        <taxon>Bacillota</taxon>
        <taxon>Clostridia</taxon>
        <taxon>Eubacteriales</taxon>
        <taxon>Candidatus Coproplasma</taxon>
    </lineage>
</organism>
<feature type="transmembrane region" description="Helical" evidence="2">
    <location>
        <begin position="6"/>
        <end position="27"/>
    </location>
</feature>
<proteinExistence type="predicted"/>
<evidence type="ECO:0000313" key="4">
    <source>
        <dbReference type="Proteomes" id="UP000824110"/>
    </source>
</evidence>
<dbReference type="AlphaFoldDB" id="A0A9D1MKT8"/>
<evidence type="ECO:0000313" key="3">
    <source>
        <dbReference type="EMBL" id="HIU62094.1"/>
    </source>
</evidence>
<dbReference type="EMBL" id="DVNE01000059">
    <property type="protein sequence ID" value="HIU62094.1"/>
    <property type="molecule type" value="Genomic_DNA"/>
</dbReference>
<evidence type="ECO:0000256" key="1">
    <source>
        <dbReference type="SAM" id="MobiDB-lite"/>
    </source>
</evidence>
<feature type="compositionally biased region" description="Basic and acidic residues" evidence="1">
    <location>
        <begin position="187"/>
        <end position="200"/>
    </location>
</feature>
<feature type="compositionally biased region" description="Low complexity" evidence="1">
    <location>
        <begin position="175"/>
        <end position="186"/>
    </location>
</feature>
<keyword evidence="2" id="KW-0472">Membrane</keyword>
<keyword evidence="2" id="KW-0812">Transmembrane</keyword>
<evidence type="ECO:0000256" key="2">
    <source>
        <dbReference type="SAM" id="Phobius"/>
    </source>
</evidence>
<sequence length="200" mass="21068">MELCEIFSYYGVDAALISLVNAALCLLLKKTALKNKPKLITVLAYISGTILYAVYESFSQANAMYAFENIGSVTENGMTIGTLTYLLCAAINKFLGGGGVATASDGLEELLAGIVAEDKRQDCADKIMQAALEKSGEELKNSVNEILNERGAQADEISLALIVSTAEKLAEAAKESNAADNANAAAQDDRAENKDASAAE</sequence>
<accession>A0A9D1MKT8</accession>
<protein>
    <submittedName>
        <fullName evidence="3">Uncharacterized protein</fullName>
    </submittedName>
</protein>
<dbReference type="Proteomes" id="UP000824110">
    <property type="component" value="Unassembled WGS sequence"/>
</dbReference>
<reference evidence="3" key="2">
    <citation type="journal article" date="2021" name="PeerJ">
        <title>Extensive microbial diversity within the chicken gut microbiome revealed by metagenomics and culture.</title>
        <authorList>
            <person name="Gilroy R."/>
            <person name="Ravi A."/>
            <person name="Getino M."/>
            <person name="Pursley I."/>
            <person name="Horton D.L."/>
            <person name="Alikhan N.F."/>
            <person name="Baker D."/>
            <person name="Gharbi K."/>
            <person name="Hall N."/>
            <person name="Watson M."/>
            <person name="Adriaenssens E.M."/>
            <person name="Foster-Nyarko E."/>
            <person name="Jarju S."/>
            <person name="Secka A."/>
            <person name="Antonio M."/>
            <person name="Oren A."/>
            <person name="Chaudhuri R.R."/>
            <person name="La Ragione R."/>
            <person name="Hildebrand F."/>
            <person name="Pallen M.J."/>
        </authorList>
    </citation>
    <scope>NUCLEOTIDE SEQUENCE</scope>
    <source>
        <strain evidence="3">CHK195-12923</strain>
    </source>
</reference>
<reference evidence="3" key="1">
    <citation type="submission" date="2020-10" db="EMBL/GenBank/DDBJ databases">
        <authorList>
            <person name="Gilroy R."/>
        </authorList>
    </citation>
    <scope>NUCLEOTIDE SEQUENCE</scope>
    <source>
        <strain evidence="3">CHK195-12923</strain>
    </source>
</reference>
<feature type="region of interest" description="Disordered" evidence="1">
    <location>
        <begin position="173"/>
        <end position="200"/>
    </location>
</feature>
<keyword evidence="2" id="KW-1133">Transmembrane helix</keyword>